<dbReference type="InterPro" id="IPR050248">
    <property type="entry name" value="Polysacc_deacetylase_ArnD"/>
</dbReference>
<keyword evidence="5" id="KW-1185">Reference proteome</keyword>
<feature type="non-terminal residue" evidence="4">
    <location>
        <position position="362"/>
    </location>
</feature>
<comment type="caution">
    <text evidence="4">The sequence shown here is derived from an EMBL/GenBank/DDBJ whole genome shotgun (WGS) entry which is preliminary data.</text>
</comment>
<name>A0A9P5RRM0_9FUNG</name>
<dbReference type="InterPro" id="IPR002509">
    <property type="entry name" value="NODB_dom"/>
</dbReference>
<evidence type="ECO:0000259" key="3">
    <source>
        <dbReference type="PROSITE" id="PS51677"/>
    </source>
</evidence>
<feature type="domain" description="NodB homology" evidence="3">
    <location>
        <begin position="61"/>
        <end position="255"/>
    </location>
</feature>
<dbReference type="PANTHER" id="PTHR10587">
    <property type="entry name" value="GLYCOSYL TRANSFERASE-RELATED"/>
    <property type="match status" value="1"/>
</dbReference>
<proteinExistence type="predicted"/>
<protein>
    <submittedName>
        <fullName evidence="4">Chitin deacetylase</fullName>
    </submittedName>
</protein>
<dbReference type="Proteomes" id="UP000748756">
    <property type="component" value="Unassembled WGS sequence"/>
</dbReference>
<organism evidence="4 5">
    <name type="scientific">Linnemannia schmuckeri</name>
    <dbReference type="NCBI Taxonomy" id="64567"/>
    <lineage>
        <taxon>Eukaryota</taxon>
        <taxon>Fungi</taxon>
        <taxon>Fungi incertae sedis</taxon>
        <taxon>Mucoromycota</taxon>
        <taxon>Mortierellomycotina</taxon>
        <taxon>Mortierellomycetes</taxon>
        <taxon>Mortierellales</taxon>
        <taxon>Mortierellaceae</taxon>
        <taxon>Linnemannia</taxon>
    </lineage>
</organism>
<dbReference type="GO" id="GO:0009272">
    <property type="term" value="P:fungal-type cell wall biogenesis"/>
    <property type="evidence" value="ECO:0007669"/>
    <property type="project" value="UniProtKB-ARBA"/>
</dbReference>
<dbReference type="OrthoDB" id="407355at2759"/>
<reference evidence="4" key="1">
    <citation type="journal article" date="2020" name="Fungal Divers.">
        <title>Resolving the Mortierellaceae phylogeny through synthesis of multi-gene phylogenetics and phylogenomics.</title>
        <authorList>
            <person name="Vandepol N."/>
            <person name="Liber J."/>
            <person name="Desiro A."/>
            <person name="Na H."/>
            <person name="Kennedy M."/>
            <person name="Barry K."/>
            <person name="Grigoriev I.V."/>
            <person name="Miller A.N."/>
            <person name="O'Donnell K."/>
            <person name="Stajich J.E."/>
            <person name="Bonito G."/>
        </authorList>
    </citation>
    <scope>NUCLEOTIDE SEQUENCE</scope>
    <source>
        <strain evidence="4">NRRL 6426</strain>
    </source>
</reference>
<dbReference type="EMBL" id="JAAAUQ010001055">
    <property type="protein sequence ID" value="KAF9143635.1"/>
    <property type="molecule type" value="Genomic_DNA"/>
</dbReference>
<sequence length="362" mass="39416">PATDSALASAWLKEIDLSAAPIILTTERDHTECPSNPDPTICHWACSNCALTDVVTCPEPNTWGLTFNDGPSTKATADLLDVLRENNLKATFFLGGGNVVANQDVVKRQAAEGHHLASLTWSQTSLTTLTNDEIVVEVRWTEKAIEEVTGQKVRYIRPPNGDVDNRVHFVLKTLGYTVVDWSGKDFDTKDLDVVTREKTVEQVISRFKETLTTYTNPTTPPTQDFITLAHDSYPETVAITKELISLGIQSGLKIQSVASCLQDNWPYASLPGVGIDGANSEGLPSRPSDVNTALPPSGHVDYNDYYTMEGQLLNKLIAQARGQGFSTGGGGHSSSGESLFDRENRRWLGTLFGSVIASVIMF</sequence>
<dbReference type="Gene3D" id="3.20.20.370">
    <property type="entry name" value="Glycoside hydrolase/deacetylase"/>
    <property type="match status" value="1"/>
</dbReference>
<dbReference type="GO" id="GO:0016020">
    <property type="term" value="C:membrane"/>
    <property type="evidence" value="ECO:0007669"/>
    <property type="project" value="TreeGrafter"/>
</dbReference>
<dbReference type="AlphaFoldDB" id="A0A9P5RRM0"/>
<dbReference type="GO" id="GO:0005975">
    <property type="term" value="P:carbohydrate metabolic process"/>
    <property type="evidence" value="ECO:0007669"/>
    <property type="project" value="InterPro"/>
</dbReference>
<dbReference type="PANTHER" id="PTHR10587:SF133">
    <property type="entry name" value="CHITIN DEACETYLASE 1-RELATED"/>
    <property type="match status" value="1"/>
</dbReference>
<dbReference type="InterPro" id="IPR011330">
    <property type="entry name" value="Glyco_hydro/deAcase_b/a-brl"/>
</dbReference>
<evidence type="ECO:0000256" key="1">
    <source>
        <dbReference type="ARBA" id="ARBA00022723"/>
    </source>
</evidence>
<gene>
    <name evidence="4" type="primary">CDA2_2</name>
    <name evidence="4" type="ORF">BG015_000365</name>
</gene>
<dbReference type="Pfam" id="PF01522">
    <property type="entry name" value="Polysacc_deac_1"/>
    <property type="match status" value="1"/>
</dbReference>
<evidence type="ECO:0000256" key="2">
    <source>
        <dbReference type="ARBA" id="ARBA00022801"/>
    </source>
</evidence>
<evidence type="ECO:0000313" key="4">
    <source>
        <dbReference type="EMBL" id="KAF9143635.1"/>
    </source>
</evidence>
<keyword evidence="1" id="KW-0479">Metal-binding</keyword>
<dbReference type="SUPFAM" id="SSF88713">
    <property type="entry name" value="Glycoside hydrolase/deacetylase"/>
    <property type="match status" value="1"/>
</dbReference>
<accession>A0A9P5RRM0</accession>
<dbReference type="GO" id="GO:0004099">
    <property type="term" value="F:chitin deacetylase activity"/>
    <property type="evidence" value="ECO:0007669"/>
    <property type="project" value="TreeGrafter"/>
</dbReference>
<dbReference type="PROSITE" id="PS51677">
    <property type="entry name" value="NODB"/>
    <property type="match status" value="1"/>
</dbReference>
<evidence type="ECO:0000313" key="5">
    <source>
        <dbReference type="Proteomes" id="UP000748756"/>
    </source>
</evidence>
<dbReference type="GO" id="GO:0046872">
    <property type="term" value="F:metal ion binding"/>
    <property type="evidence" value="ECO:0007669"/>
    <property type="project" value="UniProtKB-KW"/>
</dbReference>
<keyword evidence="2" id="KW-0378">Hydrolase</keyword>